<organism evidence="9">
    <name type="scientific">marine sediment metagenome</name>
    <dbReference type="NCBI Taxonomy" id="412755"/>
    <lineage>
        <taxon>unclassified sequences</taxon>
        <taxon>metagenomes</taxon>
        <taxon>ecological metagenomes</taxon>
    </lineage>
</organism>
<comment type="subcellular location">
    <subcellularLocation>
        <location evidence="2">Cytoplasm</location>
    </subcellularLocation>
</comment>
<evidence type="ECO:0000256" key="6">
    <source>
        <dbReference type="ARBA" id="ARBA00022833"/>
    </source>
</evidence>
<keyword evidence="5" id="KW-0547">Nucleotide-binding</keyword>
<dbReference type="PANTHER" id="PTHR10890:SF3">
    <property type="entry name" value="CYSTEINE--TRNA LIGASE, CYTOPLASMIC"/>
    <property type="match status" value="1"/>
</dbReference>
<comment type="caution">
    <text evidence="9">The sequence shown here is derived from an EMBL/GenBank/DDBJ whole genome shotgun (WGS) entry which is preliminary data.</text>
</comment>
<dbReference type="Gene3D" id="1.20.120.1910">
    <property type="entry name" value="Cysteine-tRNA ligase, C-terminal anti-codon recognition domain"/>
    <property type="match status" value="1"/>
</dbReference>
<dbReference type="PANTHER" id="PTHR10890">
    <property type="entry name" value="CYSTEINYL-TRNA SYNTHETASE"/>
    <property type="match status" value="1"/>
</dbReference>
<evidence type="ECO:0000256" key="1">
    <source>
        <dbReference type="ARBA" id="ARBA00001947"/>
    </source>
</evidence>
<dbReference type="InterPro" id="IPR024909">
    <property type="entry name" value="Cys-tRNA/MSH_ligase"/>
</dbReference>
<dbReference type="GO" id="GO:0004817">
    <property type="term" value="F:cysteine-tRNA ligase activity"/>
    <property type="evidence" value="ECO:0007669"/>
    <property type="project" value="InterPro"/>
</dbReference>
<dbReference type="InterPro" id="IPR014729">
    <property type="entry name" value="Rossmann-like_a/b/a_fold"/>
</dbReference>
<gene>
    <name evidence="9" type="ORF">S01H1_39359</name>
</gene>
<dbReference type="GO" id="GO:0005524">
    <property type="term" value="F:ATP binding"/>
    <property type="evidence" value="ECO:0007669"/>
    <property type="project" value="UniProtKB-KW"/>
</dbReference>
<evidence type="ECO:0000259" key="8">
    <source>
        <dbReference type="SMART" id="SM00840"/>
    </source>
</evidence>
<dbReference type="CDD" id="cd07963">
    <property type="entry name" value="Anticodon_Ia_Cys"/>
    <property type="match status" value="1"/>
</dbReference>
<dbReference type="Gene3D" id="3.40.50.620">
    <property type="entry name" value="HUPs"/>
    <property type="match status" value="1"/>
</dbReference>
<feature type="domain" description="Cysteinyl-tRNA synthetase class Ia DALR" evidence="8">
    <location>
        <begin position="113"/>
        <end position="173"/>
    </location>
</feature>
<evidence type="ECO:0000256" key="3">
    <source>
        <dbReference type="ARBA" id="ARBA00022598"/>
    </source>
</evidence>
<dbReference type="SUPFAM" id="SSF52374">
    <property type="entry name" value="Nucleotidylyl transferase"/>
    <property type="match status" value="1"/>
</dbReference>
<keyword evidence="3" id="KW-0436">Ligase</keyword>
<dbReference type="EMBL" id="BARS01024832">
    <property type="protein sequence ID" value="GAG12275.1"/>
    <property type="molecule type" value="Genomic_DNA"/>
</dbReference>
<keyword evidence="7" id="KW-0067">ATP-binding</keyword>
<keyword evidence="4" id="KW-0479">Metal-binding</keyword>
<sequence>FPHHENEITQSEAFTGVAPFVRYWLHNGLLQLGEDKMSKSLGNLITVKEALERYSPDAIRLFILGSHYRSPLTHSEETLEAAETGMERLRQATKAGGEAGAKAVLDSEPFERRFVDSMDDDFNTAQAIAVLFDLAREINRAREEKHDVTGAQHTLAELAGVLGFTLEEPSRLPLDAEPFIELLVSTRVDLRQAKEWQLADKIRSRLAELGIALEDTPKGTVWKRHR</sequence>
<dbReference type="InterPro" id="IPR032678">
    <property type="entry name" value="tRNA-synt_1_cat_dom"/>
</dbReference>
<evidence type="ECO:0000256" key="5">
    <source>
        <dbReference type="ARBA" id="ARBA00022741"/>
    </source>
</evidence>
<proteinExistence type="predicted"/>
<dbReference type="GO" id="GO:0006423">
    <property type="term" value="P:cysteinyl-tRNA aminoacylation"/>
    <property type="evidence" value="ECO:0007669"/>
    <property type="project" value="InterPro"/>
</dbReference>
<dbReference type="GO" id="GO:0046872">
    <property type="term" value="F:metal ion binding"/>
    <property type="evidence" value="ECO:0007669"/>
    <property type="project" value="UniProtKB-KW"/>
</dbReference>
<feature type="non-terminal residue" evidence="9">
    <location>
        <position position="1"/>
    </location>
</feature>
<dbReference type="AlphaFoldDB" id="X0V2D2"/>
<name>X0V2D2_9ZZZZ</name>
<reference evidence="9" key="1">
    <citation type="journal article" date="2014" name="Front. Microbiol.">
        <title>High frequency of phylogenetically diverse reductive dehalogenase-homologous genes in deep subseafloor sedimentary metagenomes.</title>
        <authorList>
            <person name="Kawai M."/>
            <person name="Futagami T."/>
            <person name="Toyoda A."/>
            <person name="Takaki Y."/>
            <person name="Nishi S."/>
            <person name="Hori S."/>
            <person name="Arai W."/>
            <person name="Tsubouchi T."/>
            <person name="Morono Y."/>
            <person name="Uchiyama I."/>
            <person name="Ito T."/>
            <person name="Fujiyama A."/>
            <person name="Inagaki F."/>
            <person name="Takami H."/>
        </authorList>
    </citation>
    <scope>NUCLEOTIDE SEQUENCE</scope>
    <source>
        <strain evidence="9">Expedition CK06-06</strain>
    </source>
</reference>
<dbReference type="SMART" id="SM00840">
    <property type="entry name" value="DALR_2"/>
    <property type="match status" value="1"/>
</dbReference>
<evidence type="ECO:0000256" key="7">
    <source>
        <dbReference type="ARBA" id="ARBA00022840"/>
    </source>
</evidence>
<evidence type="ECO:0000256" key="4">
    <source>
        <dbReference type="ARBA" id="ARBA00022723"/>
    </source>
</evidence>
<dbReference type="Pfam" id="PF09190">
    <property type="entry name" value="DALR_2"/>
    <property type="match status" value="1"/>
</dbReference>
<accession>X0V2D2</accession>
<dbReference type="Pfam" id="PF01406">
    <property type="entry name" value="tRNA-synt_1e"/>
    <property type="match status" value="1"/>
</dbReference>
<dbReference type="InterPro" id="IPR009080">
    <property type="entry name" value="tRNAsynth_Ia_anticodon-bd"/>
</dbReference>
<comment type="cofactor">
    <cofactor evidence="1">
        <name>Zn(2+)</name>
        <dbReference type="ChEBI" id="CHEBI:29105"/>
    </cofactor>
</comment>
<dbReference type="GO" id="GO:0005829">
    <property type="term" value="C:cytosol"/>
    <property type="evidence" value="ECO:0007669"/>
    <property type="project" value="TreeGrafter"/>
</dbReference>
<keyword evidence="6" id="KW-0862">Zinc</keyword>
<protein>
    <recommendedName>
        <fullName evidence="8">Cysteinyl-tRNA synthetase class Ia DALR domain-containing protein</fullName>
    </recommendedName>
</protein>
<evidence type="ECO:0000256" key="2">
    <source>
        <dbReference type="ARBA" id="ARBA00004496"/>
    </source>
</evidence>
<dbReference type="InterPro" id="IPR015273">
    <property type="entry name" value="Cys-tRNA-synt_Ia_DALR"/>
</dbReference>
<dbReference type="SUPFAM" id="SSF47323">
    <property type="entry name" value="Anticodon-binding domain of a subclass of class I aminoacyl-tRNA synthetases"/>
    <property type="match status" value="1"/>
</dbReference>
<evidence type="ECO:0000313" key="9">
    <source>
        <dbReference type="EMBL" id="GAG12275.1"/>
    </source>
</evidence>